<accession>A0A4Y7IE93</accession>
<evidence type="ECO:0000256" key="2">
    <source>
        <dbReference type="ARBA" id="ARBA00023163"/>
    </source>
</evidence>
<dbReference type="GO" id="GO:0003677">
    <property type="term" value="F:DNA binding"/>
    <property type="evidence" value="ECO:0007669"/>
    <property type="project" value="InterPro"/>
</dbReference>
<keyword evidence="1" id="KW-0805">Transcription regulation</keyword>
<dbReference type="PANTHER" id="PTHR31499">
    <property type="entry name" value="MYB FAMILY TRANSCRIPTION FACTOR PHL11"/>
    <property type="match status" value="1"/>
</dbReference>
<dbReference type="OMA" id="NENIHMM"/>
<dbReference type="InterPro" id="IPR009057">
    <property type="entry name" value="Homeodomain-like_sf"/>
</dbReference>
<keyword evidence="2" id="KW-0804">Transcription</keyword>
<dbReference type="OrthoDB" id="551907at2759"/>
<dbReference type="EMBL" id="CM010715">
    <property type="protein sequence ID" value="RZC47184.1"/>
    <property type="molecule type" value="Genomic_DNA"/>
</dbReference>
<dbReference type="InterPro" id="IPR017930">
    <property type="entry name" value="Myb_dom"/>
</dbReference>
<dbReference type="Proteomes" id="UP000316621">
    <property type="component" value="Chromosome 1"/>
</dbReference>
<dbReference type="Gramene" id="RZC47184">
    <property type="protein sequence ID" value="RZC47184"/>
    <property type="gene ID" value="C5167_040133"/>
</dbReference>
<dbReference type="InterPro" id="IPR001005">
    <property type="entry name" value="SANT/Myb"/>
</dbReference>
<dbReference type="GO" id="GO:0003700">
    <property type="term" value="F:DNA-binding transcription factor activity"/>
    <property type="evidence" value="ECO:0007669"/>
    <property type="project" value="InterPro"/>
</dbReference>
<evidence type="ECO:0000313" key="6">
    <source>
        <dbReference type="EMBL" id="RZC47184.1"/>
    </source>
</evidence>
<organism evidence="6 7">
    <name type="scientific">Papaver somniferum</name>
    <name type="common">Opium poppy</name>
    <dbReference type="NCBI Taxonomy" id="3469"/>
    <lineage>
        <taxon>Eukaryota</taxon>
        <taxon>Viridiplantae</taxon>
        <taxon>Streptophyta</taxon>
        <taxon>Embryophyta</taxon>
        <taxon>Tracheophyta</taxon>
        <taxon>Spermatophyta</taxon>
        <taxon>Magnoliopsida</taxon>
        <taxon>Ranunculales</taxon>
        <taxon>Papaveraceae</taxon>
        <taxon>Papaveroideae</taxon>
        <taxon>Papaver</taxon>
    </lineage>
</organism>
<feature type="compositionally biased region" description="Basic and acidic residues" evidence="4">
    <location>
        <begin position="93"/>
        <end position="102"/>
    </location>
</feature>
<feature type="compositionally biased region" description="Basic and acidic residues" evidence="4">
    <location>
        <begin position="334"/>
        <end position="346"/>
    </location>
</feature>
<feature type="compositionally biased region" description="Polar residues" evidence="4">
    <location>
        <begin position="1"/>
        <end position="18"/>
    </location>
</feature>
<name>A0A4Y7IE93_PAPSO</name>
<dbReference type="InterPro" id="IPR046955">
    <property type="entry name" value="PHR1-like"/>
</dbReference>
<dbReference type="PROSITE" id="PS51294">
    <property type="entry name" value="HTH_MYB"/>
    <property type="match status" value="1"/>
</dbReference>
<evidence type="ECO:0000256" key="1">
    <source>
        <dbReference type="ARBA" id="ARBA00023015"/>
    </source>
</evidence>
<evidence type="ECO:0000256" key="4">
    <source>
        <dbReference type="SAM" id="MobiDB-lite"/>
    </source>
</evidence>
<evidence type="ECO:0000256" key="3">
    <source>
        <dbReference type="ARBA" id="ARBA00023242"/>
    </source>
</evidence>
<proteinExistence type="predicted"/>
<dbReference type="InterPro" id="IPR006447">
    <property type="entry name" value="Myb_dom_plants"/>
</dbReference>
<dbReference type="Pfam" id="PF00249">
    <property type="entry name" value="Myb_DNA-binding"/>
    <property type="match status" value="1"/>
</dbReference>
<evidence type="ECO:0000313" key="7">
    <source>
        <dbReference type="Proteomes" id="UP000316621"/>
    </source>
</evidence>
<dbReference type="SUPFAM" id="SSF46689">
    <property type="entry name" value="Homeodomain-like"/>
    <property type="match status" value="1"/>
</dbReference>
<dbReference type="AlphaFoldDB" id="A0A4Y7IE93"/>
<feature type="compositionally biased region" description="Acidic residues" evidence="4">
    <location>
        <begin position="351"/>
        <end position="361"/>
    </location>
</feature>
<evidence type="ECO:0000259" key="5">
    <source>
        <dbReference type="PROSITE" id="PS51294"/>
    </source>
</evidence>
<gene>
    <name evidence="6" type="ORF">C5167_040133</name>
</gene>
<keyword evidence="7" id="KW-1185">Reference proteome</keyword>
<dbReference type="FunFam" id="1.10.10.60:FF:000002">
    <property type="entry name" value="Myb family transcription factor"/>
    <property type="match status" value="1"/>
</dbReference>
<feature type="region of interest" description="Disordered" evidence="4">
    <location>
        <begin position="333"/>
        <end position="361"/>
    </location>
</feature>
<dbReference type="NCBIfam" id="TIGR01557">
    <property type="entry name" value="myb_SHAQKYF"/>
    <property type="match status" value="1"/>
</dbReference>
<dbReference type="Gene3D" id="1.10.10.60">
    <property type="entry name" value="Homeodomain-like"/>
    <property type="match status" value="1"/>
</dbReference>
<reference evidence="6 7" key="1">
    <citation type="journal article" date="2018" name="Science">
        <title>The opium poppy genome and morphinan production.</title>
        <authorList>
            <person name="Guo L."/>
            <person name="Winzer T."/>
            <person name="Yang X."/>
            <person name="Li Y."/>
            <person name="Ning Z."/>
            <person name="He Z."/>
            <person name="Teodor R."/>
            <person name="Lu Y."/>
            <person name="Bowser T.A."/>
            <person name="Graham I.A."/>
            <person name="Ye K."/>
        </authorList>
    </citation>
    <scope>NUCLEOTIDE SEQUENCE [LARGE SCALE GENOMIC DNA]</scope>
    <source>
        <strain evidence="7">cv. HN1</strain>
        <tissue evidence="6">Leaves</tissue>
    </source>
</reference>
<dbReference type="InterPro" id="IPR025756">
    <property type="entry name" value="Myb_CC_LHEQLE"/>
</dbReference>
<dbReference type="PANTHER" id="PTHR31499:SF43">
    <property type="entry name" value="MYB FAMILY TRANSCRIPTION FACTOR APL"/>
    <property type="match status" value="1"/>
</dbReference>
<feature type="region of interest" description="Disordered" evidence="4">
    <location>
        <begin position="93"/>
        <end position="117"/>
    </location>
</feature>
<sequence>MNNNSHLQQDQSSNSGLVLTTDPKPRLRWTPELHDRFVDAVAQLGGPDKATPKTIMRVMGVKGLTLYHLKSHLQKFRLGKQPHKDFHDLHNSVKDFDPRDMQRNSGAGSSGIMGNRSNMNENMHMMNEGLRMQMEVKRRLHEQLVVQRHLQLRIEAQGKYMQTILEKACQTLIGGAHENVSSASASPALNSNALHHMAAGTRTAMMSSKGAGFANSTSFPSLQDLHIYGSGAQSTVGDHQQIALDDNVGGDQTMKQQMIGRSPSLSEIDVSRLGKNYRSGSSSNQPAFIWDDDFRLQQQQHQSFGTSTASSSAPCLLSVGGNSQQDDSFMGIAHMEDPTGEDRDYHNCGNNDDETEEGSEL</sequence>
<keyword evidence="3" id="KW-0539">Nucleus</keyword>
<protein>
    <recommendedName>
        <fullName evidence="5">HTH myb-type domain-containing protein</fullName>
    </recommendedName>
</protein>
<dbReference type="Pfam" id="PF14379">
    <property type="entry name" value="Myb_CC_LHEQLE"/>
    <property type="match status" value="1"/>
</dbReference>
<feature type="region of interest" description="Disordered" evidence="4">
    <location>
        <begin position="1"/>
        <end position="24"/>
    </location>
</feature>
<feature type="domain" description="HTH myb-type" evidence="5">
    <location>
        <begin position="21"/>
        <end position="81"/>
    </location>
</feature>